<protein>
    <recommendedName>
        <fullName evidence="2">Fatty acid desaturase domain-containing protein</fullName>
    </recommendedName>
</protein>
<feature type="transmembrane region" description="Helical" evidence="1">
    <location>
        <begin position="78"/>
        <end position="97"/>
    </location>
</feature>
<name>A0A6C0HQJ1_9ZZZZ</name>
<dbReference type="GO" id="GO:0016020">
    <property type="term" value="C:membrane"/>
    <property type="evidence" value="ECO:0007669"/>
    <property type="project" value="TreeGrafter"/>
</dbReference>
<dbReference type="GO" id="GO:0016717">
    <property type="term" value="F:oxidoreductase activity, acting on paired donors, with oxidation of a pair of donors resulting in the reduction of molecular oxygen to two molecules of water"/>
    <property type="evidence" value="ECO:0007669"/>
    <property type="project" value="TreeGrafter"/>
</dbReference>
<evidence type="ECO:0000256" key="1">
    <source>
        <dbReference type="SAM" id="Phobius"/>
    </source>
</evidence>
<accession>A0A6C0HQJ1</accession>
<dbReference type="AlphaFoldDB" id="A0A6C0HQJ1"/>
<organism evidence="3">
    <name type="scientific">viral metagenome</name>
    <dbReference type="NCBI Taxonomy" id="1070528"/>
    <lineage>
        <taxon>unclassified sequences</taxon>
        <taxon>metagenomes</taxon>
        <taxon>organismal metagenomes</taxon>
    </lineage>
</organism>
<feature type="transmembrane region" description="Helical" evidence="1">
    <location>
        <begin position="45"/>
        <end position="66"/>
    </location>
</feature>
<evidence type="ECO:0000259" key="2">
    <source>
        <dbReference type="Pfam" id="PF00487"/>
    </source>
</evidence>
<evidence type="ECO:0000313" key="3">
    <source>
        <dbReference type="EMBL" id="QHT82617.1"/>
    </source>
</evidence>
<dbReference type="Pfam" id="PF00487">
    <property type="entry name" value="FA_desaturase"/>
    <property type="match status" value="1"/>
</dbReference>
<dbReference type="InterPro" id="IPR012171">
    <property type="entry name" value="Fatty_acid_desaturase"/>
</dbReference>
<proteinExistence type="predicted"/>
<feature type="domain" description="Fatty acid desaturase" evidence="2">
    <location>
        <begin position="49"/>
        <end position="291"/>
    </location>
</feature>
<reference evidence="3" key="1">
    <citation type="journal article" date="2020" name="Nature">
        <title>Giant virus diversity and host interactions through global metagenomics.</title>
        <authorList>
            <person name="Schulz F."/>
            <person name="Roux S."/>
            <person name="Paez-Espino D."/>
            <person name="Jungbluth S."/>
            <person name="Walsh D.A."/>
            <person name="Denef V.J."/>
            <person name="McMahon K.D."/>
            <person name="Konstantinidis K.T."/>
            <person name="Eloe-Fadrosh E.A."/>
            <person name="Kyrpides N.C."/>
            <person name="Woyke T."/>
        </authorList>
    </citation>
    <scope>NUCLEOTIDE SEQUENCE</scope>
    <source>
        <strain evidence="3">GVMAG-M-3300023184-165</strain>
    </source>
</reference>
<keyword evidence="1" id="KW-1133">Transmembrane helix</keyword>
<dbReference type="PANTHER" id="PTHR19353">
    <property type="entry name" value="FATTY ACID DESATURASE 2"/>
    <property type="match status" value="1"/>
</dbReference>
<keyword evidence="1" id="KW-0472">Membrane</keyword>
<feature type="transmembrane region" description="Helical" evidence="1">
    <location>
        <begin position="20"/>
        <end position="39"/>
    </location>
</feature>
<feature type="transmembrane region" description="Helical" evidence="1">
    <location>
        <begin position="148"/>
        <end position="169"/>
    </location>
</feature>
<dbReference type="EMBL" id="MN740002">
    <property type="protein sequence ID" value="QHT82617.1"/>
    <property type="molecule type" value="Genomic_DNA"/>
</dbReference>
<dbReference type="PANTHER" id="PTHR19353:SF73">
    <property type="entry name" value="FATTY ACID DESATURASE"/>
    <property type="match status" value="1"/>
</dbReference>
<dbReference type="InterPro" id="IPR005804">
    <property type="entry name" value="FA_desaturase_dom"/>
</dbReference>
<feature type="transmembrane region" description="Helical" evidence="1">
    <location>
        <begin position="204"/>
        <end position="222"/>
    </location>
</feature>
<sequence length="334" mass="39436">MDASINSTIYKKHSSSYWSAAADFLFHCFCFGSSMYGVYCFRESILSIITVPLLTLMLLRTFLIFHDCGHNSYTPNRNLNFIIGSACGSFLMTPFSWNSKHFMHHLSNGNIENPFKYQWSETIDYTVDQYNKLHPGYKMLYRIYRGPLIFFTVVPFFNFFILNRLTILLSNGYNYASRETCIDWVINNTCLAIQQYIYYKYSIFIHYNIAFYFTCVIGFILFHNQHTFNPAYIKNNSEWTLRESGLEGSSFIMIPRWLKYFTMGIEYHHIHHCMTRIPGYNLQECNDYIAKNTRMLENVVVLSMKDVFNNLFLTLYDESSGKFVSFSYSEKKNL</sequence>
<dbReference type="GO" id="GO:0006629">
    <property type="term" value="P:lipid metabolic process"/>
    <property type="evidence" value="ECO:0007669"/>
    <property type="project" value="InterPro"/>
</dbReference>
<keyword evidence="1" id="KW-0812">Transmembrane</keyword>